<dbReference type="AlphaFoldDB" id="A0A6I2U0T7"/>
<name>A0A6I2U0T7_9BACT</name>
<keyword evidence="1" id="KW-0472">Membrane</keyword>
<evidence type="ECO:0000313" key="3">
    <source>
        <dbReference type="Proteomes" id="UP000450161"/>
    </source>
</evidence>
<feature type="transmembrane region" description="Helical" evidence="1">
    <location>
        <begin position="39"/>
        <end position="60"/>
    </location>
</feature>
<sequence>MAKLILRWYRKISEWIVSLIVLLFALGLCALMRNNANGWLASYGDALSGIAAFVSILLLYKTLISQNRSFKQERFEITFFNLLDQRQKVVDSLSFRCEELKGVDFVLVSYHGEECFEAICREMNCLKEALYGKKYLGMMADEDIPTAMQELSMEPCIDEMIRNAQKRCYCKRANYIYGITKVDFETARQEQTEESKNRRCFNLLISHGSLVCERYFRLISLIFSILVEAKEIKYCKILLAQMSVSEQKLLSYQSLIDEKFHNQMFLSQVDNELKLHGI</sequence>
<keyword evidence="1" id="KW-1133">Transmembrane helix</keyword>
<dbReference type="RefSeq" id="WP_154481856.1">
    <property type="nucleotide sequence ID" value="NZ_VUNF01000021.1"/>
</dbReference>
<comment type="caution">
    <text evidence="2">The sequence shown here is derived from an EMBL/GenBank/DDBJ whole genome shotgun (WGS) entry which is preliminary data.</text>
</comment>
<protein>
    <submittedName>
        <fullName evidence="2">Uncharacterized protein</fullName>
    </submittedName>
</protein>
<evidence type="ECO:0000256" key="1">
    <source>
        <dbReference type="SAM" id="Phobius"/>
    </source>
</evidence>
<proteinExistence type="predicted"/>
<dbReference type="EMBL" id="VUNF01000021">
    <property type="protein sequence ID" value="MST78148.1"/>
    <property type="molecule type" value="Genomic_DNA"/>
</dbReference>
<feature type="transmembrane region" description="Helical" evidence="1">
    <location>
        <begin position="12"/>
        <end position="33"/>
    </location>
</feature>
<organism evidence="2 3">
    <name type="scientific">Segatella copri</name>
    <dbReference type="NCBI Taxonomy" id="165179"/>
    <lineage>
        <taxon>Bacteria</taxon>
        <taxon>Pseudomonadati</taxon>
        <taxon>Bacteroidota</taxon>
        <taxon>Bacteroidia</taxon>
        <taxon>Bacteroidales</taxon>
        <taxon>Prevotellaceae</taxon>
        <taxon>Segatella</taxon>
    </lineage>
</organism>
<reference evidence="2 3" key="1">
    <citation type="submission" date="2019-08" db="EMBL/GenBank/DDBJ databases">
        <title>In-depth cultivation of the pig gut microbiome towards novel bacterial diversity and tailored functional studies.</title>
        <authorList>
            <person name="Wylensek D."/>
            <person name="Hitch T.C.A."/>
            <person name="Clavel T."/>
        </authorList>
    </citation>
    <scope>NUCLEOTIDE SEQUENCE [LARGE SCALE GENOMIC DNA]</scope>
    <source>
        <strain evidence="2 3">LKV-178-WT-2C</strain>
    </source>
</reference>
<dbReference type="Proteomes" id="UP000450161">
    <property type="component" value="Unassembled WGS sequence"/>
</dbReference>
<keyword evidence="1" id="KW-0812">Transmembrane</keyword>
<gene>
    <name evidence="2" type="ORF">FYJ72_10780</name>
</gene>
<accession>A0A6I2U0T7</accession>
<evidence type="ECO:0000313" key="2">
    <source>
        <dbReference type="EMBL" id="MST78148.1"/>
    </source>
</evidence>